<sequence length="69" mass="7476">MSMAVVGSIVGMALGFAGYFGGFGAFLLVAALGAVGFVVGRFLDGDLDAGDFFRPRDRDRDRDRDDRRR</sequence>
<protein>
    <recommendedName>
        <fullName evidence="5">DUF2273 domain-containing protein</fullName>
    </recommendedName>
</protein>
<feature type="region of interest" description="Disordered" evidence="1">
    <location>
        <begin position="46"/>
        <end position="69"/>
    </location>
</feature>
<evidence type="ECO:0008006" key="5">
    <source>
        <dbReference type="Google" id="ProtNLM"/>
    </source>
</evidence>
<keyword evidence="4" id="KW-1185">Reference proteome</keyword>
<name>A0ABP6JGS5_STRTU</name>
<feature type="transmembrane region" description="Helical" evidence="2">
    <location>
        <begin position="12"/>
        <end position="39"/>
    </location>
</feature>
<accession>A0ABP6JGS5</accession>
<keyword evidence="2" id="KW-0472">Membrane</keyword>
<comment type="caution">
    <text evidence="3">The sequence shown here is derived from an EMBL/GenBank/DDBJ whole genome shotgun (WGS) entry which is preliminary data.</text>
</comment>
<dbReference type="EMBL" id="BAAAXZ010000108">
    <property type="protein sequence ID" value="GAA2930862.1"/>
    <property type="molecule type" value="Genomic_DNA"/>
</dbReference>
<evidence type="ECO:0000256" key="1">
    <source>
        <dbReference type="SAM" id="MobiDB-lite"/>
    </source>
</evidence>
<evidence type="ECO:0000256" key="2">
    <source>
        <dbReference type="SAM" id="Phobius"/>
    </source>
</evidence>
<evidence type="ECO:0000313" key="3">
    <source>
        <dbReference type="EMBL" id="GAA2930862.1"/>
    </source>
</evidence>
<gene>
    <name evidence="3" type="ORF">GCM10020221_28360</name>
</gene>
<feature type="compositionally biased region" description="Basic and acidic residues" evidence="1">
    <location>
        <begin position="51"/>
        <end position="69"/>
    </location>
</feature>
<keyword evidence="2" id="KW-1133">Transmembrane helix</keyword>
<keyword evidence="2" id="KW-0812">Transmembrane</keyword>
<evidence type="ECO:0000313" key="4">
    <source>
        <dbReference type="Proteomes" id="UP001501102"/>
    </source>
</evidence>
<reference evidence="4" key="1">
    <citation type="journal article" date="2019" name="Int. J. Syst. Evol. Microbiol.">
        <title>The Global Catalogue of Microorganisms (GCM) 10K type strain sequencing project: providing services to taxonomists for standard genome sequencing and annotation.</title>
        <authorList>
            <consortium name="The Broad Institute Genomics Platform"/>
            <consortium name="The Broad Institute Genome Sequencing Center for Infectious Disease"/>
            <person name="Wu L."/>
            <person name="Ma J."/>
        </authorList>
    </citation>
    <scope>NUCLEOTIDE SEQUENCE [LARGE SCALE GENOMIC DNA]</scope>
    <source>
        <strain evidence="4">JCM 4087</strain>
    </source>
</reference>
<dbReference type="RefSeq" id="WP_344963546.1">
    <property type="nucleotide sequence ID" value="NZ_BAAAXZ010000108.1"/>
</dbReference>
<organism evidence="3 4">
    <name type="scientific">Streptomyces thioluteus</name>
    <dbReference type="NCBI Taxonomy" id="66431"/>
    <lineage>
        <taxon>Bacteria</taxon>
        <taxon>Bacillati</taxon>
        <taxon>Actinomycetota</taxon>
        <taxon>Actinomycetes</taxon>
        <taxon>Kitasatosporales</taxon>
        <taxon>Streptomycetaceae</taxon>
        <taxon>Streptomyces</taxon>
    </lineage>
</organism>
<dbReference type="Proteomes" id="UP001501102">
    <property type="component" value="Unassembled WGS sequence"/>
</dbReference>
<proteinExistence type="predicted"/>